<dbReference type="EMBL" id="PGCJ01001330">
    <property type="protein sequence ID" value="PLW06304.1"/>
    <property type="molecule type" value="Genomic_DNA"/>
</dbReference>
<feature type="region of interest" description="Disordered" evidence="1">
    <location>
        <begin position="1"/>
        <end position="36"/>
    </location>
</feature>
<evidence type="ECO:0000313" key="3">
    <source>
        <dbReference type="EMBL" id="PLW54629.1"/>
    </source>
</evidence>
<feature type="compositionally biased region" description="Polar residues" evidence="1">
    <location>
        <begin position="19"/>
        <end position="31"/>
    </location>
</feature>
<name>A0A2N5RZC1_9BASI</name>
<reference evidence="2 4" key="1">
    <citation type="submission" date="2017-11" db="EMBL/GenBank/DDBJ databases">
        <title>De novo assembly and phasing of dikaryotic genomes from two isolates of Puccinia coronata f. sp. avenae, the causal agent of oat crown rust.</title>
        <authorList>
            <person name="Miller M.E."/>
            <person name="Zhang Y."/>
            <person name="Omidvar V."/>
            <person name="Sperschneider J."/>
            <person name="Schwessinger B."/>
            <person name="Raley C."/>
            <person name="Palmer J.M."/>
            <person name="Garnica D."/>
            <person name="Upadhyaya N."/>
            <person name="Rathjen J."/>
            <person name="Taylor J.M."/>
            <person name="Park R.F."/>
            <person name="Dodds P.N."/>
            <person name="Hirsch C.D."/>
            <person name="Kianian S.F."/>
            <person name="Figueroa M."/>
        </authorList>
    </citation>
    <scope>NUCLEOTIDE SEQUENCE [LARGE SCALE GENOMIC DNA]</scope>
    <source>
        <strain evidence="2">12NC29</strain>
    </source>
</reference>
<organism evidence="2 4">
    <name type="scientific">Puccinia coronata f. sp. avenae</name>
    <dbReference type="NCBI Taxonomy" id="200324"/>
    <lineage>
        <taxon>Eukaryota</taxon>
        <taxon>Fungi</taxon>
        <taxon>Dikarya</taxon>
        <taxon>Basidiomycota</taxon>
        <taxon>Pucciniomycotina</taxon>
        <taxon>Pucciniomycetes</taxon>
        <taxon>Pucciniales</taxon>
        <taxon>Pucciniaceae</taxon>
        <taxon>Puccinia</taxon>
    </lineage>
</organism>
<evidence type="ECO:0000313" key="2">
    <source>
        <dbReference type="EMBL" id="PLW06304.1"/>
    </source>
</evidence>
<sequence length="77" mass="8050">MRQARTEKQEEQPFKAGNSGANGNHISGTKTRTVEGIMEKVQGPGTTKMIGVTIGIARMTATETNGNKAGNTSSGID</sequence>
<proteinExistence type="predicted"/>
<dbReference type="EMBL" id="PGCJ01000043">
    <property type="protein sequence ID" value="PLW54629.1"/>
    <property type="molecule type" value="Genomic_DNA"/>
</dbReference>
<dbReference type="Proteomes" id="UP000235388">
    <property type="component" value="Unassembled WGS sequence"/>
</dbReference>
<dbReference type="AlphaFoldDB" id="A0A2N5RZC1"/>
<evidence type="ECO:0000256" key="1">
    <source>
        <dbReference type="SAM" id="MobiDB-lite"/>
    </source>
</evidence>
<gene>
    <name evidence="3" type="ORF">PCANC_05391</name>
    <name evidence="2" type="ORF">PCANC_28710</name>
</gene>
<evidence type="ECO:0000313" key="4">
    <source>
        <dbReference type="Proteomes" id="UP000235388"/>
    </source>
</evidence>
<accession>A0A2N5RZC1</accession>
<comment type="caution">
    <text evidence="2">The sequence shown here is derived from an EMBL/GenBank/DDBJ whole genome shotgun (WGS) entry which is preliminary data.</text>
</comment>
<keyword evidence="4" id="KW-1185">Reference proteome</keyword>
<protein>
    <submittedName>
        <fullName evidence="2">Uncharacterized protein</fullName>
    </submittedName>
</protein>
<feature type="compositionally biased region" description="Basic and acidic residues" evidence="1">
    <location>
        <begin position="1"/>
        <end position="13"/>
    </location>
</feature>